<dbReference type="InterPro" id="IPR011992">
    <property type="entry name" value="EF-hand-dom_pair"/>
</dbReference>
<accession>A0AAV1WHN9</accession>
<name>A0AAV1WHN9_LUPLU</name>
<organism evidence="2 3">
    <name type="scientific">Lupinus luteus</name>
    <name type="common">European yellow lupine</name>
    <dbReference type="NCBI Taxonomy" id="3873"/>
    <lineage>
        <taxon>Eukaryota</taxon>
        <taxon>Viridiplantae</taxon>
        <taxon>Streptophyta</taxon>
        <taxon>Embryophyta</taxon>
        <taxon>Tracheophyta</taxon>
        <taxon>Spermatophyta</taxon>
        <taxon>Magnoliopsida</taxon>
        <taxon>eudicotyledons</taxon>
        <taxon>Gunneridae</taxon>
        <taxon>Pentapetalae</taxon>
        <taxon>rosids</taxon>
        <taxon>fabids</taxon>
        <taxon>Fabales</taxon>
        <taxon>Fabaceae</taxon>
        <taxon>Papilionoideae</taxon>
        <taxon>50 kb inversion clade</taxon>
        <taxon>genistoids sensu lato</taxon>
        <taxon>core genistoids</taxon>
        <taxon>Genisteae</taxon>
        <taxon>Lupinus</taxon>
    </lineage>
</organism>
<dbReference type="GO" id="GO:0005509">
    <property type="term" value="F:calcium ion binding"/>
    <property type="evidence" value="ECO:0007669"/>
    <property type="project" value="InterPro"/>
</dbReference>
<dbReference type="EMBL" id="CAXHTB010000006">
    <property type="protein sequence ID" value="CAL0308807.1"/>
    <property type="molecule type" value="Genomic_DNA"/>
</dbReference>
<dbReference type="SUPFAM" id="SSF47473">
    <property type="entry name" value="EF-hand"/>
    <property type="match status" value="1"/>
</dbReference>
<dbReference type="InterPro" id="IPR002048">
    <property type="entry name" value="EF_hand_dom"/>
</dbReference>
<sequence length="326" mass="35709">MCDGGGMQILDGSELNGVDLSLPPSTVTGAELLHILHSRLSSYFFGLSIPDHLNLSVLSRIAVTDITGFRSSDFDAQQADQLFRDYITAIADELKDNPVVVSVLDGSTIRLILEDEDDFAMLAENVFTDLDVEDKGKITRSQISNALENMGLDMGVPPFSEYPLLNDLLIKHGADGEGELGQAQFAQLLQSVLQDLEQELSKNNAVFINKIQIVNGSKLRQLLAKENELSSIVEKALHEKSEANDGLSSSEIIRSFLERNAKDLGLPSIEADEAVAILYDDVFADVAAKEKEGVELDKEELVNLVKDVLEKFADLLESNPVYQDIA</sequence>
<dbReference type="Proteomes" id="UP001497480">
    <property type="component" value="Unassembled WGS sequence"/>
</dbReference>
<dbReference type="AlphaFoldDB" id="A0AAV1WHN9"/>
<evidence type="ECO:0000313" key="3">
    <source>
        <dbReference type="Proteomes" id="UP001497480"/>
    </source>
</evidence>
<proteinExistence type="predicted"/>
<dbReference type="PROSITE" id="PS50222">
    <property type="entry name" value="EF_HAND_2"/>
    <property type="match status" value="1"/>
</dbReference>
<comment type="caution">
    <text evidence="2">The sequence shown here is derived from an EMBL/GenBank/DDBJ whole genome shotgun (WGS) entry which is preliminary data.</text>
</comment>
<dbReference type="PANTHER" id="PTHR34574">
    <property type="entry name" value="CALCIUM-BINDING EF-HAND FAMILY PROTEIN-RELATED"/>
    <property type="match status" value="1"/>
</dbReference>
<evidence type="ECO:0000259" key="1">
    <source>
        <dbReference type="PROSITE" id="PS50222"/>
    </source>
</evidence>
<feature type="domain" description="EF-hand" evidence="1">
    <location>
        <begin position="118"/>
        <end position="153"/>
    </location>
</feature>
<dbReference type="PANTHER" id="PTHR34574:SF3">
    <property type="entry name" value="CALCIUM-BINDING EF HAND FAMILY PROTEIN"/>
    <property type="match status" value="1"/>
</dbReference>
<gene>
    <name evidence="2" type="ORF">LLUT_LOCUS9867</name>
</gene>
<protein>
    <recommendedName>
        <fullName evidence="1">EF-hand domain-containing protein</fullName>
    </recommendedName>
</protein>
<dbReference type="Gene3D" id="1.10.238.10">
    <property type="entry name" value="EF-hand"/>
    <property type="match status" value="1"/>
</dbReference>
<evidence type="ECO:0000313" key="2">
    <source>
        <dbReference type="EMBL" id="CAL0308807.1"/>
    </source>
</evidence>
<keyword evidence="3" id="KW-1185">Reference proteome</keyword>
<reference evidence="2 3" key="1">
    <citation type="submission" date="2024-03" db="EMBL/GenBank/DDBJ databases">
        <authorList>
            <person name="Martinez-Hernandez J."/>
        </authorList>
    </citation>
    <scope>NUCLEOTIDE SEQUENCE [LARGE SCALE GENOMIC DNA]</scope>
</reference>